<dbReference type="EMBL" id="ASPP01007640">
    <property type="protein sequence ID" value="ETO26779.1"/>
    <property type="molecule type" value="Genomic_DNA"/>
</dbReference>
<protein>
    <submittedName>
        <fullName evidence="1">Uncharacterized protein</fullName>
    </submittedName>
</protein>
<proteinExistence type="predicted"/>
<name>X6NM29_RETFI</name>
<evidence type="ECO:0000313" key="2">
    <source>
        <dbReference type="Proteomes" id="UP000023152"/>
    </source>
</evidence>
<keyword evidence="2" id="KW-1185">Reference proteome</keyword>
<dbReference type="Proteomes" id="UP000023152">
    <property type="component" value="Unassembled WGS sequence"/>
</dbReference>
<gene>
    <name evidence="1" type="ORF">RFI_10354</name>
</gene>
<accession>X6NM29</accession>
<sequence>MGSSRLSTQYQQPGYRGSGGEVFDATKQKFEVYLRENFWNCLFEENQWPRQVIARVIEMMHWEAIPSVFHSMIQVFTDAQGRRRTRMVEDVVFLLKQLGNVNHFAAGIYHGDKELMRKIFDWIETLRKEAFREDRLEKLRWYETQQELIEGCALFLRGLSRIGAHPAIRHVFWYFPHQGISEQDTNVVIEEFRKRLKFTKKTMMQQRVEHDKLPHINQTNEELRFDMFLWLLKFSFEVNKFASAIYFDDQDYRSTAQRRHHVHIAVFTALQKCIAN</sequence>
<dbReference type="AlphaFoldDB" id="X6NM29"/>
<comment type="caution">
    <text evidence="1">The sequence shown here is derived from an EMBL/GenBank/DDBJ whole genome shotgun (WGS) entry which is preliminary data.</text>
</comment>
<reference evidence="1 2" key="1">
    <citation type="journal article" date="2013" name="Curr. Biol.">
        <title>The Genome of the Foraminiferan Reticulomyxa filosa.</title>
        <authorList>
            <person name="Glockner G."/>
            <person name="Hulsmann N."/>
            <person name="Schleicher M."/>
            <person name="Noegel A.A."/>
            <person name="Eichinger L."/>
            <person name="Gallinger C."/>
            <person name="Pawlowski J."/>
            <person name="Sierra R."/>
            <person name="Euteneuer U."/>
            <person name="Pillet L."/>
            <person name="Moustafa A."/>
            <person name="Platzer M."/>
            <person name="Groth M."/>
            <person name="Szafranski K."/>
            <person name="Schliwa M."/>
        </authorList>
    </citation>
    <scope>NUCLEOTIDE SEQUENCE [LARGE SCALE GENOMIC DNA]</scope>
</reference>
<evidence type="ECO:0000313" key="1">
    <source>
        <dbReference type="EMBL" id="ETO26779.1"/>
    </source>
</evidence>
<organism evidence="1 2">
    <name type="scientific">Reticulomyxa filosa</name>
    <dbReference type="NCBI Taxonomy" id="46433"/>
    <lineage>
        <taxon>Eukaryota</taxon>
        <taxon>Sar</taxon>
        <taxon>Rhizaria</taxon>
        <taxon>Retaria</taxon>
        <taxon>Foraminifera</taxon>
        <taxon>Monothalamids</taxon>
        <taxon>Reticulomyxidae</taxon>
        <taxon>Reticulomyxa</taxon>
    </lineage>
</organism>